<accession>A0AAV6X2U5</accession>
<dbReference type="Proteomes" id="UP000826271">
    <property type="component" value="Unassembled WGS sequence"/>
</dbReference>
<reference evidence="1" key="1">
    <citation type="submission" date="2019-10" db="EMBL/GenBank/DDBJ databases">
        <authorList>
            <person name="Zhang R."/>
            <person name="Pan Y."/>
            <person name="Wang J."/>
            <person name="Ma R."/>
            <person name="Yu S."/>
        </authorList>
    </citation>
    <scope>NUCLEOTIDE SEQUENCE</scope>
    <source>
        <strain evidence="1">LA-IB0</strain>
        <tissue evidence="1">Leaf</tissue>
    </source>
</reference>
<gene>
    <name evidence="1" type="ORF">BUALT_Bualt10G0027000</name>
</gene>
<evidence type="ECO:0000313" key="1">
    <source>
        <dbReference type="EMBL" id="KAG8374737.1"/>
    </source>
</evidence>
<organism evidence="1 2">
    <name type="scientific">Buddleja alternifolia</name>
    <dbReference type="NCBI Taxonomy" id="168488"/>
    <lineage>
        <taxon>Eukaryota</taxon>
        <taxon>Viridiplantae</taxon>
        <taxon>Streptophyta</taxon>
        <taxon>Embryophyta</taxon>
        <taxon>Tracheophyta</taxon>
        <taxon>Spermatophyta</taxon>
        <taxon>Magnoliopsida</taxon>
        <taxon>eudicotyledons</taxon>
        <taxon>Gunneridae</taxon>
        <taxon>Pentapetalae</taxon>
        <taxon>asterids</taxon>
        <taxon>lamiids</taxon>
        <taxon>Lamiales</taxon>
        <taxon>Scrophulariaceae</taxon>
        <taxon>Buddlejeae</taxon>
        <taxon>Buddleja</taxon>
    </lineage>
</organism>
<dbReference type="PANTHER" id="PTHR48453">
    <property type="entry name" value="CCHC-TYPE DOMAIN-CONTAINING PROTEIN"/>
    <property type="match status" value="1"/>
</dbReference>
<comment type="caution">
    <text evidence="1">The sequence shown here is derived from an EMBL/GenBank/DDBJ whole genome shotgun (WGS) entry which is preliminary data.</text>
</comment>
<keyword evidence="2" id="KW-1185">Reference proteome</keyword>
<sequence>MSKTVGGVFVVGPNIRMKTSGLSIIRNSICCEDHFEWHRMNCLNADAEDNAYIFKNKRERNNKSVQLSDLIF</sequence>
<proteinExistence type="predicted"/>
<dbReference type="EMBL" id="WHWC01000010">
    <property type="protein sequence ID" value="KAG8374737.1"/>
    <property type="molecule type" value="Genomic_DNA"/>
</dbReference>
<name>A0AAV6X2U5_9LAMI</name>
<dbReference type="PANTHER" id="PTHR48453:SF1">
    <property type="entry name" value="CCHC-TYPE DOMAIN-CONTAINING PROTEIN"/>
    <property type="match status" value="1"/>
</dbReference>
<evidence type="ECO:0000313" key="2">
    <source>
        <dbReference type="Proteomes" id="UP000826271"/>
    </source>
</evidence>
<dbReference type="AlphaFoldDB" id="A0AAV6X2U5"/>
<protein>
    <submittedName>
        <fullName evidence="1">Uncharacterized protein</fullName>
    </submittedName>
</protein>